<dbReference type="HOGENOM" id="CLU_981074_0_0_1"/>
<dbReference type="InParanoid" id="A7SPD0"/>
<feature type="signal peptide" evidence="1">
    <location>
        <begin position="1"/>
        <end position="16"/>
    </location>
</feature>
<dbReference type="Proteomes" id="UP000001593">
    <property type="component" value="Unassembled WGS sequence"/>
</dbReference>
<organism evidence="2 3">
    <name type="scientific">Nematostella vectensis</name>
    <name type="common">Starlet sea anemone</name>
    <dbReference type="NCBI Taxonomy" id="45351"/>
    <lineage>
        <taxon>Eukaryota</taxon>
        <taxon>Metazoa</taxon>
        <taxon>Cnidaria</taxon>
        <taxon>Anthozoa</taxon>
        <taxon>Hexacorallia</taxon>
        <taxon>Actiniaria</taxon>
        <taxon>Edwardsiidae</taxon>
        <taxon>Nematostella</taxon>
    </lineage>
</organism>
<keyword evidence="3" id="KW-1185">Reference proteome</keyword>
<sequence>MIAFAVLCGCFCLTIADECKPPNGNSGDKDSVVVIVQKWETRTSNFHTSAPVMLSSNAYTVHKSDTVNRVGEANMRFYGQQLCAAVTLVTERVKDDGTSTTSTSCNSQCISIGGRTTLKQYDGSGGRIQSSDPVCCFWARDVELRIYIPPPPTTPPPTYSCIQCTGCGDKDVEARTVDCPPGDKCYTLKLQREASAAATVIKGCSHMLRYWGYRLDCDYGCKTDVKLDKDYGRRYHSVCASCCYGEKCNQKSGALKGAGPRGPGTCSDLVAMVTLTYAISRWCI</sequence>
<dbReference type="OrthoDB" id="5962859at2759"/>
<gene>
    <name evidence="2" type="ORF">NEMVEDRAFT_v1g246553</name>
</gene>
<accession>A7SPD0</accession>
<reference evidence="2 3" key="1">
    <citation type="journal article" date="2007" name="Science">
        <title>Sea anemone genome reveals ancestral eumetazoan gene repertoire and genomic organization.</title>
        <authorList>
            <person name="Putnam N.H."/>
            <person name="Srivastava M."/>
            <person name="Hellsten U."/>
            <person name="Dirks B."/>
            <person name="Chapman J."/>
            <person name="Salamov A."/>
            <person name="Terry A."/>
            <person name="Shapiro H."/>
            <person name="Lindquist E."/>
            <person name="Kapitonov V.V."/>
            <person name="Jurka J."/>
            <person name="Genikhovich G."/>
            <person name="Grigoriev I.V."/>
            <person name="Lucas S.M."/>
            <person name="Steele R.E."/>
            <person name="Finnerty J.R."/>
            <person name="Technau U."/>
            <person name="Martindale M.Q."/>
            <person name="Rokhsar D.S."/>
        </authorList>
    </citation>
    <scope>NUCLEOTIDE SEQUENCE [LARGE SCALE GENOMIC DNA]</scope>
    <source>
        <strain evidence="3">CH2 X CH6</strain>
    </source>
</reference>
<evidence type="ECO:0000313" key="2">
    <source>
        <dbReference type="EMBL" id="EDO34416.1"/>
    </source>
</evidence>
<feature type="chain" id="PRO_5002715392" evidence="1">
    <location>
        <begin position="17"/>
        <end position="284"/>
    </location>
</feature>
<dbReference type="OMA" id="TEKCERT"/>
<evidence type="ECO:0000256" key="1">
    <source>
        <dbReference type="SAM" id="SignalP"/>
    </source>
</evidence>
<protein>
    <submittedName>
        <fullName evidence="2">Uncharacterized protein</fullName>
    </submittedName>
</protein>
<dbReference type="EMBL" id="DS469732">
    <property type="protein sequence ID" value="EDO34416.1"/>
    <property type="molecule type" value="Genomic_DNA"/>
</dbReference>
<dbReference type="AlphaFoldDB" id="A7SPD0"/>
<dbReference type="KEGG" id="nve:5505783"/>
<name>A7SPD0_NEMVE</name>
<keyword evidence="1" id="KW-0732">Signal</keyword>
<evidence type="ECO:0000313" key="3">
    <source>
        <dbReference type="Proteomes" id="UP000001593"/>
    </source>
</evidence>
<proteinExistence type="predicted"/>